<sequence>MDNRQARNTGLLPQPSEQSNDEALVNDIYSADHALTFYELSDDSEYKLNQLNDKNIKEKWAFWAKGAIVNYFGGWDDVKRQTLKQKKGTSMVVVGAFYAIALFASRHYPDTPIAQWKMFHVNELIQRLLRREFTTRERDSEPPYFSYSSVEKVITSLQTTYSAFITREISDGLSFNLSTAQKVIRSAVKEEIPKFGLLVEEWIKGGSFTALDAVLAATMSAYALSILNHPKTKFLQDFYQVQRQTGEVIPFTYSALFYRALYTFALKEVDNVEHLTTSNGRKYKEKDLEAKKLYLELINRHRDSVTLYNRTGFPFESIAEFHDWIDSVYDACYWLFLAMTGVRNSEVTSLNGDSYDDVSQRYRTKVKKTDNRANHDRGGADLIKQLFDTLNNLSIAPKRERPDGKTLPLFAATFKMDSTSTNLTESEVIAGNIYPVISRRKGCQLGASTYTLRCRLKRFCKAFAEAQPSFAKEVLDIHPHRMRHTYGQFILRRFEGYMEESLRIHLRHAAGSFMINTYKSKKHEEDARIANERQYINEIVKRIYNEVDGKLEIEGNEDLLGAAARTIHQMISKISTKKPDEVNGALLAISGEIESIKAHNYGYCLVMKKTRSQSKCFDKATNAPKLNRGQFDVCAGCPHFMYSKNSHETEIINHRFLHEKQIKTYEILGVSKDSKVMRASQKAVQNAEAILDRSAVW</sequence>
<comment type="caution">
    <text evidence="3">The sequence shown here is derived from an EMBL/GenBank/DDBJ whole genome shotgun (WGS) entry which is preliminary data.</text>
</comment>
<evidence type="ECO:0000313" key="4">
    <source>
        <dbReference type="Proteomes" id="UP001139293"/>
    </source>
</evidence>
<accession>A0A9X1ZDI1</accession>
<evidence type="ECO:0000313" key="3">
    <source>
        <dbReference type="EMBL" id="MCL1140259.1"/>
    </source>
</evidence>
<evidence type="ECO:0000256" key="1">
    <source>
        <dbReference type="ARBA" id="ARBA00023172"/>
    </source>
</evidence>
<keyword evidence="4" id="KW-1185">Reference proteome</keyword>
<feature type="transmembrane region" description="Helical" evidence="2">
    <location>
        <begin position="89"/>
        <end position="108"/>
    </location>
</feature>
<dbReference type="EMBL" id="JAKILB010000013">
    <property type="protein sequence ID" value="MCL1140259.1"/>
    <property type="molecule type" value="Genomic_DNA"/>
</dbReference>
<evidence type="ECO:0000256" key="2">
    <source>
        <dbReference type="SAM" id="Phobius"/>
    </source>
</evidence>
<dbReference type="AlphaFoldDB" id="A0A9X1ZDI1"/>
<keyword evidence="2" id="KW-0472">Membrane</keyword>
<dbReference type="GO" id="GO:0003677">
    <property type="term" value="F:DNA binding"/>
    <property type="evidence" value="ECO:0007669"/>
    <property type="project" value="InterPro"/>
</dbReference>
<keyword evidence="2" id="KW-0812">Transmembrane</keyword>
<organism evidence="3 4">
    <name type="scientific">Shewanella pneumatophori</name>
    <dbReference type="NCBI Taxonomy" id="314092"/>
    <lineage>
        <taxon>Bacteria</taxon>
        <taxon>Pseudomonadati</taxon>
        <taxon>Pseudomonadota</taxon>
        <taxon>Gammaproteobacteria</taxon>
        <taxon>Alteromonadales</taxon>
        <taxon>Shewanellaceae</taxon>
        <taxon>Shewanella</taxon>
    </lineage>
</organism>
<reference evidence="3" key="1">
    <citation type="submission" date="2022-01" db="EMBL/GenBank/DDBJ databases">
        <title>Whole genome-based taxonomy of the Shewanellaceae.</title>
        <authorList>
            <person name="Martin-Rodriguez A.J."/>
        </authorList>
    </citation>
    <scope>NUCLEOTIDE SEQUENCE</scope>
    <source>
        <strain evidence="3">KCTC 23973</strain>
    </source>
</reference>
<dbReference type="InterPro" id="IPR011010">
    <property type="entry name" value="DNA_brk_join_enz"/>
</dbReference>
<dbReference type="RefSeq" id="WP_248951295.1">
    <property type="nucleotide sequence ID" value="NZ_JAKILB010000013.1"/>
</dbReference>
<dbReference type="SUPFAM" id="SSF56349">
    <property type="entry name" value="DNA breaking-rejoining enzymes"/>
    <property type="match status" value="1"/>
</dbReference>
<dbReference type="GO" id="GO:0006310">
    <property type="term" value="P:DNA recombination"/>
    <property type="evidence" value="ECO:0007669"/>
    <property type="project" value="UniProtKB-KW"/>
</dbReference>
<proteinExistence type="predicted"/>
<name>A0A9X1ZDI1_9GAMM</name>
<dbReference type="Gene3D" id="1.10.443.10">
    <property type="entry name" value="Intergrase catalytic core"/>
    <property type="match status" value="1"/>
</dbReference>
<dbReference type="GO" id="GO:0015074">
    <property type="term" value="P:DNA integration"/>
    <property type="evidence" value="ECO:0007669"/>
    <property type="project" value="InterPro"/>
</dbReference>
<dbReference type="Proteomes" id="UP001139293">
    <property type="component" value="Unassembled WGS sequence"/>
</dbReference>
<keyword evidence="2" id="KW-1133">Transmembrane helix</keyword>
<dbReference type="InterPro" id="IPR013762">
    <property type="entry name" value="Integrase-like_cat_sf"/>
</dbReference>
<gene>
    <name evidence="3" type="ORF">L2740_17120</name>
</gene>
<protein>
    <submittedName>
        <fullName evidence="3">Uncharacterized protein</fullName>
    </submittedName>
</protein>
<keyword evidence="1" id="KW-0233">DNA recombination</keyword>